<dbReference type="InParanoid" id="A0A2G5CHM9"/>
<evidence type="ECO:0000256" key="2">
    <source>
        <dbReference type="SAM" id="MobiDB-lite"/>
    </source>
</evidence>
<dbReference type="PANTHER" id="PTHR38936:SF1">
    <property type="entry name" value="DUF641 DOMAIN-CONTAINING PROTEIN"/>
    <property type="match status" value="1"/>
</dbReference>
<feature type="region of interest" description="Disordered" evidence="2">
    <location>
        <begin position="263"/>
        <end position="287"/>
    </location>
</feature>
<feature type="compositionally biased region" description="Basic and acidic residues" evidence="2">
    <location>
        <begin position="96"/>
        <end position="116"/>
    </location>
</feature>
<keyword evidence="4" id="KW-1185">Reference proteome</keyword>
<feature type="coiled-coil region" evidence="1">
    <location>
        <begin position="179"/>
        <end position="213"/>
    </location>
</feature>
<dbReference type="OrthoDB" id="1937314at2759"/>
<proteinExistence type="predicted"/>
<evidence type="ECO:0000313" key="4">
    <source>
        <dbReference type="Proteomes" id="UP000230069"/>
    </source>
</evidence>
<reference evidence="3 4" key="1">
    <citation type="submission" date="2017-09" db="EMBL/GenBank/DDBJ databases">
        <title>WGS assembly of Aquilegia coerulea Goldsmith.</title>
        <authorList>
            <person name="Hodges S."/>
            <person name="Kramer E."/>
            <person name="Nordborg M."/>
            <person name="Tomkins J."/>
            <person name="Borevitz J."/>
            <person name="Derieg N."/>
            <person name="Yan J."/>
            <person name="Mihaltcheva S."/>
            <person name="Hayes R.D."/>
            <person name="Rokhsar D."/>
        </authorList>
    </citation>
    <scope>NUCLEOTIDE SEQUENCE [LARGE SCALE GENOMIC DNA]</scope>
    <source>
        <strain evidence="4">cv. Goldsmith</strain>
    </source>
</reference>
<name>A0A2G5CHM9_AQUCA</name>
<protein>
    <submittedName>
        <fullName evidence="3">Uncharacterized protein</fullName>
    </submittedName>
</protein>
<dbReference type="Proteomes" id="UP000230069">
    <property type="component" value="Unassembled WGS sequence"/>
</dbReference>
<organism evidence="3 4">
    <name type="scientific">Aquilegia coerulea</name>
    <name type="common">Rocky mountain columbine</name>
    <dbReference type="NCBI Taxonomy" id="218851"/>
    <lineage>
        <taxon>Eukaryota</taxon>
        <taxon>Viridiplantae</taxon>
        <taxon>Streptophyta</taxon>
        <taxon>Embryophyta</taxon>
        <taxon>Tracheophyta</taxon>
        <taxon>Spermatophyta</taxon>
        <taxon>Magnoliopsida</taxon>
        <taxon>Ranunculales</taxon>
        <taxon>Ranunculaceae</taxon>
        <taxon>Thalictroideae</taxon>
        <taxon>Aquilegia</taxon>
    </lineage>
</organism>
<dbReference type="AlphaFoldDB" id="A0A2G5CHM9"/>
<evidence type="ECO:0000256" key="1">
    <source>
        <dbReference type="SAM" id="Coils"/>
    </source>
</evidence>
<dbReference type="PANTHER" id="PTHR38936">
    <property type="entry name" value="TITIN-LIKE ISOFORM X2"/>
    <property type="match status" value="1"/>
</dbReference>
<evidence type="ECO:0000313" key="3">
    <source>
        <dbReference type="EMBL" id="PIA30773.1"/>
    </source>
</evidence>
<keyword evidence="1" id="KW-0175">Coiled coil</keyword>
<sequence length="287" mass="32265">MGKRGRPCRITTNTQLVESPLKDQPQSSDLSSKKTKLDSNITTELTKVADSENKLTKVNVAPSRRSQRIQKAISFSQCQDMEPIVIESLEPNGSEQEDRQCSEEDHLCSSEEKKVTEAISNPRTMEEKIDYAVLLLEEQGKTMKEFMSKIDLLLPDQETNGCFLTRNPCMIDPESDMENSNYKNMYIDSQKKIDELNQENLQLRNKLEAGLAELEGYKKIYVVFSEVIEKLKDTVLFSSLAKMNEIAFGISSQAHVGASTAFTTLPDSPAARKKPATRTQRKEGSKG</sequence>
<feature type="region of interest" description="Disordered" evidence="2">
    <location>
        <begin position="1"/>
        <end position="37"/>
    </location>
</feature>
<feature type="region of interest" description="Disordered" evidence="2">
    <location>
        <begin position="91"/>
        <end position="118"/>
    </location>
</feature>
<accession>A0A2G5CHM9</accession>
<dbReference type="EMBL" id="KZ305071">
    <property type="protein sequence ID" value="PIA30773.1"/>
    <property type="molecule type" value="Genomic_DNA"/>
</dbReference>
<gene>
    <name evidence="3" type="ORF">AQUCO_05400107v1</name>
</gene>